<dbReference type="PANTHER" id="PTHR37984:SF5">
    <property type="entry name" value="PROTEIN NYNRIN-LIKE"/>
    <property type="match status" value="1"/>
</dbReference>
<dbReference type="Gene3D" id="3.30.70.270">
    <property type="match status" value="2"/>
</dbReference>
<dbReference type="InterPro" id="IPR043502">
    <property type="entry name" value="DNA/RNA_pol_sf"/>
</dbReference>
<dbReference type="EMBL" id="JACGWM010000422">
    <property type="protein sequence ID" value="KAL0305083.1"/>
    <property type="molecule type" value="Genomic_DNA"/>
</dbReference>
<reference evidence="2" key="2">
    <citation type="journal article" date="2024" name="Plant">
        <title>Genomic evolution and insights into agronomic trait innovations of Sesamum species.</title>
        <authorList>
            <person name="Miao H."/>
            <person name="Wang L."/>
            <person name="Qu L."/>
            <person name="Liu H."/>
            <person name="Sun Y."/>
            <person name="Le M."/>
            <person name="Wang Q."/>
            <person name="Wei S."/>
            <person name="Zheng Y."/>
            <person name="Lin W."/>
            <person name="Duan Y."/>
            <person name="Cao H."/>
            <person name="Xiong S."/>
            <person name="Wang X."/>
            <person name="Wei L."/>
            <person name="Li C."/>
            <person name="Ma Q."/>
            <person name="Ju M."/>
            <person name="Zhao R."/>
            <person name="Li G."/>
            <person name="Mu C."/>
            <person name="Tian Q."/>
            <person name="Mei H."/>
            <person name="Zhang T."/>
            <person name="Gao T."/>
            <person name="Zhang H."/>
        </authorList>
    </citation>
    <scope>NUCLEOTIDE SEQUENCE</scope>
    <source>
        <strain evidence="2">KEN8</strain>
    </source>
</reference>
<dbReference type="AlphaFoldDB" id="A0AAW2KF68"/>
<evidence type="ECO:0000259" key="1">
    <source>
        <dbReference type="PROSITE" id="PS50878"/>
    </source>
</evidence>
<dbReference type="Pfam" id="PF00078">
    <property type="entry name" value="RVT_1"/>
    <property type="match status" value="1"/>
</dbReference>
<feature type="domain" description="Reverse transcriptase" evidence="1">
    <location>
        <begin position="1"/>
        <end position="55"/>
    </location>
</feature>
<organism evidence="2">
    <name type="scientific">Sesamum calycinum</name>
    <dbReference type="NCBI Taxonomy" id="2727403"/>
    <lineage>
        <taxon>Eukaryota</taxon>
        <taxon>Viridiplantae</taxon>
        <taxon>Streptophyta</taxon>
        <taxon>Embryophyta</taxon>
        <taxon>Tracheophyta</taxon>
        <taxon>Spermatophyta</taxon>
        <taxon>Magnoliopsida</taxon>
        <taxon>eudicotyledons</taxon>
        <taxon>Gunneridae</taxon>
        <taxon>Pentapetalae</taxon>
        <taxon>asterids</taxon>
        <taxon>lamiids</taxon>
        <taxon>Lamiales</taxon>
        <taxon>Pedaliaceae</taxon>
        <taxon>Sesamum</taxon>
    </lineage>
</organism>
<reference evidence="2" key="1">
    <citation type="submission" date="2020-06" db="EMBL/GenBank/DDBJ databases">
        <authorList>
            <person name="Li T."/>
            <person name="Hu X."/>
            <person name="Zhang T."/>
            <person name="Song X."/>
            <person name="Zhang H."/>
            <person name="Dai N."/>
            <person name="Sheng W."/>
            <person name="Hou X."/>
            <person name="Wei L."/>
        </authorList>
    </citation>
    <scope>NUCLEOTIDE SEQUENCE</scope>
    <source>
        <strain evidence="2">KEN8</strain>
        <tissue evidence="2">Leaf</tissue>
    </source>
</reference>
<dbReference type="PROSITE" id="PS50878">
    <property type="entry name" value="RT_POL"/>
    <property type="match status" value="1"/>
</dbReference>
<comment type="caution">
    <text evidence="2">The sequence shown here is derived from an EMBL/GenBank/DDBJ whole genome shotgun (WGS) entry which is preliminary data.</text>
</comment>
<dbReference type="PANTHER" id="PTHR37984">
    <property type="entry name" value="PROTEIN CBG26694"/>
    <property type="match status" value="1"/>
</dbReference>
<protein>
    <recommendedName>
        <fullName evidence="1">Reverse transcriptase domain-containing protein</fullName>
    </recommendedName>
</protein>
<dbReference type="InterPro" id="IPR050951">
    <property type="entry name" value="Retrovirus_Pol_polyprotein"/>
</dbReference>
<dbReference type="InterPro" id="IPR043128">
    <property type="entry name" value="Rev_trsase/Diguanyl_cyclase"/>
</dbReference>
<gene>
    <name evidence="2" type="ORF">Scaly_2998400</name>
</gene>
<dbReference type="SUPFAM" id="SSF56672">
    <property type="entry name" value="DNA/RNA polymerases"/>
    <property type="match status" value="1"/>
</dbReference>
<evidence type="ECO:0000313" key="2">
    <source>
        <dbReference type="EMBL" id="KAL0305083.1"/>
    </source>
</evidence>
<sequence>MEVYVDDMLVKSMEQTQHLKHLEESFVIMRKYGMKLNQTKCTFGVRGGKFLGYMVTKRGMEANLEKIEVVLHMLTPKFVKDTEKLAGRMASLNRFISKATNKGLPFFKILRNVKNFDWTPDCDKAFNDLKEYLSFPPILAKPIERESLYLYLVVTDHAINSSFIRFLDHDQ</sequence>
<name>A0AAW2KF68_9LAMI</name>
<dbReference type="InterPro" id="IPR000477">
    <property type="entry name" value="RT_dom"/>
</dbReference>
<accession>A0AAW2KF68</accession>
<proteinExistence type="predicted"/>